<accession>A0ABP3SVA1</accession>
<evidence type="ECO:0000313" key="2">
    <source>
        <dbReference type="EMBL" id="GAA0656061.1"/>
    </source>
</evidence>
<dbReference type="EMBL" id="BAAAGU010000040">
    <property type="protein sequence ID" value="GAA0656061.1"/>
    <property type="molecule type" value="Genomic_DNA"/>
</dbReference>
<evidence type="ECO:0008006" key="4">
    <source>
        <dbReference type="Google" id="ProtNLM"/>
    </source>
</evidence>
<dbReference type="Proteomes" id="UP001500724">
    <property type="component" value="Unassembled WGS sequence"/>
</dbReference>
<comment type="caution">
    <text evidence="2">The sequence shown here is derived from an EMBL/GenBank/DDBJ whole genome shotgun (WGS) entry which is preliminary data.</text>
</comment>
<reference evidence="3" key="1">
    <citation type="journal article" date="2019" name="Int. J. Syst. Evol. Microbiol.">
        <title>The Global Catalogue of Microorganisms (GCM) 10K type strain sequencing project: providing services to taxonomists for standard genome sequencing and annotation.</title>
        <authorList>
            <consortium name="The Broad Institute Genomics Platform"/>
            <consortium name="The Broad Institute Genome Sequencing Center for Infectious Disease"/>
            <person name="Wu L."/>
            <person name="Ma J."/>
        </authorList>
    </citation>
    <scope>NUCLEOTIDE SEQUENCE [LARGE SCALE GENOMIC DNA]</scope>
    <source>
        <strain evidence="3">JCM 10367</strain>
    </source>
</reference>
<sequence>MLYDAGCSLCRFLRDWLARQRQLVPLEFVPAGSEEAHRRFPGLDHRGTLEETCPSSATPGRSTGAPPPGW</sequence>
<feature type="compositionally biased region" description="Basic and acidic residues" evidence="1">
    <location>
        <begin position="39"/>
        <end position="49"/>
    </location>
</feature>
<name>A0ABP3SVA1_9ACTN</name>
<gene>
    <name evidence="2" type="ORF">GCM10009535_38710</name>
</gene>
<organism evidence="2 3">
    <name type="scientific">Streptomyces thermocarboxydovorans</name>
    <dbReference type="NCBI Taxonomy" id="59298"/>
    <lineage>
        <taxon>Bacteria</taxon>
        <taxon>Bacillati</taxon>
        <taxon>Actinomycetota</taxon>
        <taxon>Actinomycetes</taxon>
        <taxon>Kitasatosporales</taxon>
        <taxon>Streptomycetaceae</taxon>
        <taxon>Streptomyces</taxon>
    </lineage>
</organism>
<proteinExistence type="predicted"/>
<evidence type="ECO:0000313" key="3">
    <source>
        <dbReference type="Proteomes" id="UP001500724"/>
    </source>
</evidence>
<keyword evidence="3" id="KW-1185">Reference proteome</keyword>
<evidence type="ECO:0000256" key="1">
    <source>
        <dbReference type="SAM" id="MobiDB-lite"/>
    </source>
</evidence>
<feature type="region of interest" description="Disordered" evidence="1">
    <location>
        <begin position="39"/>
        <end position="70"/>
    </location>
</feature>
<protein>
    <recommendedName>
        <fullName evidence="4">DUF393 domain-containing protein</fullName>
    </recommendedName>
</protein>